<accession>A0A644STH3</accession>
<gene>
    <name evidence="1" type="ORF">SDC9_03504</name>
</gene>
<organism evidence="1">
    <name type="scientific">bioreactor metagenome</name>
    <dbReference type="NCBI Taxonomy" id="1076179"/>
    <lineage>
        <taxon>unclassified sequences</taxon>
        <taxon>metagenomes</taxon>
        <taxon>ecological metagenomes</taxon>
    </lineage>
</organism>
<dbReference type="AlphaFoldDB" id="A0A644STH3"/>
<name>A0A644STH3_9ZZZZ</name>
<reference evidence="1" key="1">
    <citation type="submission" date="2019-08" db="EMBL/GenBank/DDBJ databases">
        <authorList>
            <person name="Kucharzyk K."/>
            <person name="Murdoch R.W."/>
            <person name="Higgins S."/>
            <person name="Loffler F."/>
        </authorList>
    </citation>
    <scope>NUCLEOTIDE SEQUENCE</scope>
</reference>
<comment type="caution">
    <text evidence="1">The sequence shown here is derived from an EMBL/GenBank/DDBJ whole genome shotgun (WGS) entry which is preliminary data.</text>
</comment>
<sequence length="377" mass="43938">MIISDLLSINNFIGYGDVFLYKKFFLVLTLLISLLITLSVVSATDINEHTNQTNNQTRNNNINDYNTQNLSSNISSMDSKSLSMNRNKILGIKKSKEVVKSGGKIKIRIYTSNSIKKVHGYISNKKSYKFKKSNYGYWYYYLNTKNYKSGKYRLIVKAIDSKNVIFKDLTYFRVDNIPPKVISVKSNVKSIIAGNTFYIKNIADNTSKKVFAKIRGSKYYFWLDDSSNKNTKYKTWNLNAKISYKEIGTLEIAIYTYDSVGNYVKKTIYVKSVPYYVEWNNTVLLNNPIKVYYNNPKDNYQKSINELSKYVSVFEGYAGNDYTLGITYNNGIKATRVIIAYMDPFVVYHEMGHVLNWKWTEYQCDYYAYKRTGYWIL</sequence>
<proteinExistence type="predicted"/>
<protein>
    <submittedName>
        <fullName evidence="1">Uncharacterized protein</fullName>
    </submittedName>
</protein>
<dbReference type="EMBL" id="VSSQ01000006">
    <property type="protein sequence ID" value="MPL57979.1"/>
    <property type="molecule type" value="Genomic_DNA"/>
</dbReference>
<evidence type="ECO:0000313" key="1">
    <source>
        <dbReference type="EMBL" id="MPL57979.1"/>
    </source>
</evidence>